<proteinExistence type="predicted"/>
<evidence type="ECO:0000313" key="2">
    <source>
        <dbReference type="Proteomes" id="UP000305202"/>
    </source>
</evidence>
<accession>A0ABY2SP60</accession>
<keyword evidence="2" id="KW-1185">Reference proteome</keyword>
<evidence type="ECO:0000313" key="1">
    <source>
        <dbReference type="EMBL" id="TKI06936.1"/>
    </source>
</evidence>
<keyword evidence="1" id="KW-0131">Cell cycle</keyword>
<comment type="caution">
    <text evidence="1">The sequence shown here is derived from an EMBL/GenBank/DDBJ whole genome shotgun (WGS) entry which is preliminary data.</text>
</comment>
<dbReference type="InterPro" id="IPR025612">
    <property type="entry name" value="YqjK"/>
</dbReference>
<keyword evidence="1" id="KW-0132">Cell division</keyword>
<dbReference type="Proteomes" id="UP000305202">
    <property type="component" value="Unassembled WGS sequence"/>
</dbReference>
<organism evidence="1 2">
    <name type="scientific">Martelella alba</name>
    <dbReference type="NCBI Taxonomy" id="2590451"/>
    <lineage>
        <taxon>Bacteria</taxon>
        <taxon>Pseudomonadati</taxon>
        <taxon>Pseudomonadota</taxon>
        <taxon>Alphaproteobacteria</taxon>
        <taxon>Hyphomicrobiales</taxon>
        <taxon>Aurantimonadaceae</taxon>
        <taxon>Martelella</taxon>
    </lineage>
</organism>
<gene>
    <name evidence="1" type="ORF">FCN80_08260</name>
</gene>
<name>A0ABY2SP60_9HYPH</name>
<dbReference type="Pfam" id="PF13997">
    <property type="entry name" value="YqjK"/>
    <property type="match status" value="1"/>
</dbReference>
<dbReference type="RefSeq" id="WP_136989682.1">
    <property type="nucleotide sequence ID" value="NZ_SZPQ01000009.1"/>
</dbReference>
<reference evidence="1 2" key="1">
    <citation type="submission" date="2019-04" db="EMBL/GenBank/DDBJ databases">
        <authorList>
            <person name="Li M."/>
            <person name="Gao C."/>
        </authorList>
    </citation>
    <scope>NUCLEOTIDE SEQUENCE [LARGE SCALE GENOMIC DNA]</scope>
    <source>
        <strain evidence="1 2">BGMRC 2031</strain>
    </source>
</reference>
<dbReference type="EMBL" id="SZPQ01000009">
    <property type="protein sequence ID" value="TKI06936.1"/>
    <property type="molecule type" value="Genomic_DNA"/>
</dbReference>
<protein>
    <submittedName>
        <fullName evidence="1">Cell division protein FtsH</fullName>
    </submittedName>
</protein>
<sequence length="92" mass="11153">MPHHRQRKAMLIARIHRQRQEMSAAKDQWLHATSRFDRGWVRVLHWRKYLVVGSSLLALYNIRHPSRMVRWTKRLISVIGTLKLLRSTFQLR</sequence>
<dbReference type="GO" id="GO:0051301">
    <property type="term" value="P:cell division"/>
    <property type="evidence" value="ECO:0007669"/>
    <property type="project" value="UniProtKB-KW"/>
</dbReference>